<dbReference type="PROSITE" id="PS00478">
    <property type="entry name" value="LIM_DOMAIN_1"/>
    <property type="match status" value="1"/>
</dbReference>
<dbReference type="GO" id="GO:0003712">
    <property type="term" value="F:transcription coregulator activity"/>
    <property type="evidence" value="ECO:0007669"/>
    <property type="project" value="UniProtKB-ARBA"/>
</dbReference>
<dbReference type="SUPFAM" id="SSF57716">
    <property type="entry name" value="Glucocorticoid receptor-like (DNA-binding domain)"/>
    <property type="match status" value="4"/>
</dbReference>
<dbReference type="GO" id="GO:0005178">
    <property type="term" value="F:integrin binding"/>
    <property type="evidence" value="ECO:0007669"/>
    <property type="project" value="TreeGrafter"/>
</dbReference>
<dbReference type="InterPro" id="IPR050941">
    <property type="entry name" value="CCN"/>
</dbReference>
<keyword evidence="7 10" id="KW-0440">LIM domain</keyword>
<evidence type="ECO:0000256" key="3">
    <source>
        <dbReference type="ARBA" id="ARBA00022729"/>
    </source>
</evidence>
<dbReference type="Pfam" id="PF19035">
    <property type="entry name" value="TSP1_CCN"/>
    <property type="match status" value="1"/>
</dbReference>
<evidence type="ECO:0000259" key="12">
    <source>
        <dbReference type="PROSITE" id="PS50023"/>
    </source>
</evidence>
<evidence type="ECO:0000256" key="11">
    <source>
        <dbReference type="SAM" id="SignalP"/>
    </source>
</evidence>
<proteinExistence type="inferred from homology"/>
<evidence type="ECO:0000256" key="6">
    <source>
        <dbReference type="ARBA" id="ARBA00023015"/>
    </source>
</evidence>
<sequence>MYSSVPSFALLPPAVICQVAGGCSMPCSCPPSPPSCSVGVSWVLDECDCCKVCAQQFNQDCGPDKPCDHIKGLHCHLGAGGDLHRGLCRAATQGRPCEFGGRVFQHGEDFQHSCEHQCSCTDGVVGCMPLCPRLLPLPDVHCASPHLETLPGRCCERWVCDHDDDNRIGEDSSPPVSLSHTNHISKLVRVLGGHKANGGDAFQEWASAPVPQVPSPSSECYLQTTDWSQCSSTCGFGISSRVTNNNPRCKLTRETRLCQVRECDITPAVRQITRDIREREEVQAGREVAGARTDHVRWLQHSQALQTEDVRRVHGRQVLPAVGVAHRMVNSQAAGGGCPSRACAGCGGRISDRFLLFSMERYWHTRCLKCSCCQAQLGEIGTTCYSKAGMILCRNDYIRLFGHTGACNACGQSIPASEMVMKAQGNVYHLKCFSCATCRHRLVPGDRFHYINGTIFCEHDRPGGTPIGSHLQGNPVLPDQKVC</sequence>
<dbReference type="GO" id="GO:0007165">
    <property type="term" value="P:signal transduction"/>
    <property type="evidence" value="ECO:0007669"/>
    <property type="project" value="InterPro"/>
</dbReference>
<keyword evidence="6" id="KW-0805">Transcription regulation</keyword>
<dbReference type="SMART" id="SM00121">
    <property type="entry name" value="IB"/>
    <property type="match status" value="1"/>
</dbReference>
<dbReference type="GO" id="GO:0008201">
    <property type="term" value="F:heparin binding"/>
    <property type="evidence" value="ECO:0007669"/>
    <property type="project" value="TreeGrafter"/>
</dbReference>
<evidence type="ECO:0000256" key="9">
    <source>
        <dbReference type="ARBA" id="ARBA00023163"/>
    </source>
</evidence>
<evidence type="ECO:0000313" key="15">
    <source>
        <dbReference type="EMBL" id="KAK1787042.1"/>
    </source>
</evidence>
<dbReference type="InterPro" id="IPR000884">
    <property type="entry name" value="TSP1_rpt"/>
</dbReference>
<dbReference type="AlphaFoldDB" id="A0AAD8YU96"/>
<dbReference type="GO" id="GO:0007155">
    <property type="term" value="P:cell adhesion"/>
    <property type="evidence" value="ECO:0007669"/>
    <property type="project" value="TreeGrafter"/>
</dbReference>
<dbReference type="SMART" id="SM00209">
    <property type="entry name" value="TSP1"/>
    <property type="match status" value="1"/>
</dbReference>
<dbReference type="GO" id="GO:0005615">
    <property type="term" value="C:extracellular space"/>
    <property type="evidence" value="ECO:0007669"/>
    <property type="project" value="TreeGrafter"/>
</dbReference>
<feature type="domain" description="VWFC" evidence="13">
    <location>
        <begin position="95"/>
        <end position="161"/>
    </location>
</feature>
<dbReference type="PROSITE" id="PS50184">
    <property type="entry name" value="VWFC_2"/>
    <property type="match status" value="1"/>
</dbReference>
<evidence type="ECO:0000313" key="16">
    <source>
        <dbReference type="Proteomes" id="UP001239994"/>
    </source>
</evidence>
<dbReference type="GO" id="GO:0030335">
    <property type="term" value="P:positive regulation of cell migration"/>
    <property type="evidence" value="ECO:0007669"/>
    <property type="project" value="TreeGrafter"/>
</dbReference>
<dbReference type="PROSITE" id="PS50023">
    <property type="entry name" value="LIM_DOMAIN_2"/>
    <property type="match status" value="2"/>
</dbReference>
<keyword evidence="3 11" id="KW-0732">Signal</keyword>
<dbReference type="SMART" id="SM00132">
    <property type="entry name" value="LIM"/>
    <property type="match status" value="2"/>
</dbReference>
<feature type="domain" description="LIM zinc-binding" evidence="12">
    <location>
        <begin position="341"/>
        <end position="403"/>
    </location>
</feature>
<evidence type="ECO:0000256" key="8">
    <source>
        <dbReference type="ARBA" id="ARBA00023157"/>
    </source>
</evidence>
<dbReference type="CDD" id="cd09386">
    <property type="entry name" value="LIM1_LMO4"/>
    <property type="match status" value="1"/>
</dbReference>
<dbReference type="GO" id="GO:0046872">
    <property type="term" value="F:metal ion binding"/>
    <property type="evidence" value="ECO:0007669"/>
    <property type="project" value="UniProtKB-KW"/>
</dbReference>
<dbReference type="PANTHER" id="PTHR11348:SF33">
    <property type="entry name" value="CELLULAR COMMUNICATION NETWORK FACTOR 1, LIKE 1 PRECURSOR-RELATED"/>
    <property type="match status" value="1"/>
</dbReference>
<dbReference type="InterPro" id="IPR036383">
    <property type="entry name" value="TSP1_rpt_sf"/>
</dbReference>
<keyword evidence="5 10" id="KW-0862">Zinc</keyword>
<organism evidence="15 16">
    <name type="scientific">Electrophorus voltai</name>
    <dbReference type="NCBI Taxonomy" id="2609070"/>
    <lineage>
        <taxon>Eukaryota</taxon>
        <taxon>Metazoa</taxon>
        <taxon>Chordata</taxon>
        <taxon>Craniata</taxon>
        <taxon>Vertebrata</taxon>
        <taxon>Euteleostomi</taxon>
        <taxon>Actinopterygii</taxon>
        <taxon>Neopterygii</taxon>
        <taxon>Teleostei</taxon>
        <taxon>Ostariophysi</taxon>
        <taxon>Gymnotiformes</taxon>
        <taxon>Gymnotoidei</taxon>
        <taxon>Gymnotidae</taxon>
        <taxon>Electrophorus</taxon>
    </lineage>
</organism>
<reference evidence="15" key="1">
    <citation type="submission" date="2023-03" db="EMBL/GenBank/DDBJ databases">
        <title>Electrophorus voltai genome.</title>
        <authorList>
            <person name="Bian C."/>
        </authorList>
    </citation>
    <scope>NUCLEOTIDE SEQUENCE</scope>
    <source>
        <strain evidence="15">CB-2022</strain>
        <tissue evidence="15">Muscle</tissue>
    </source>
</reference>
<dbReference type="InterPro" id="IPR001781">
    <property type="entry name" value="Znf_LIM"/>
</dbReference>
<evidence type="ECO:0000256" key="7">
    <source>
        <dbReference type="ARBA" id="ARBA00023038"/>
    </source>
</evidence>
<dbReference type="Gene3D" id="2.20.100.10">
    <property type="entry name" value="Thrombospondin type-1 (TSP1) repeat"/>
    <property type="match status" value="1"/>
</dbReference>
<evidence type="ECO:0000259" key="14">
    <source>
        <dbReference type="PROSITE" id="PS51323"/>
    </source>
</evidence>
<dbReference type="Pfam" id="PF00219">
    <property type="entry name" value="IGFBP"/>
    <property type="match status" value="1"/>
</dbReference>
<keyword evidence="8" id="KW-1015">Disulfide bond</keyword>
<dbReference type="InterPro" id="IPR009030">
    <property type="entry name" value="Growth_fac_rcpt_cys_sf"/>
</dbReference>
<feature type="signal peptide" evidence="11">
    <location>
        <begin position="1"/>
        <end position="21"/>
    </location>
</feature>
<dbReference type="SUPFAM" id="SSF57603">
    <property type="entry name" value="FnI-like domain"/>
    <property type="match status" value="1"/>
</dbReference>
<dbReference type="Proteomes" id="UP001239994">
    <property type="component" value="Unassembled WGS sequence"/>
</dbReference>
<protein>
    <submittedName>
        <fullName evidence="15">Uncharacterized protein</fullName>
    </submittedName>
</protein>
<feature type="domain" description="LIM zinc-binding" evidence="12">
    <location>
        <begin position="405"/>
        <end position="467"/>
    </location>
</feature>
<comment type="similarity">
    <text evidence="1">Belongs to the CCN family.</text>
</comment>
<dbReference type="SMART" id="SM00214">
    <property type="entry name" value="VWC"/>
    <property type="match status" value="1"/>
</dbReference>
<dbReference type="PROSITE" id="PS50092">
    <property type="entry name" value="TSP1"/>
    <property type="match status" value="1"/>
</dbReference>
<gene>
    <name evidence="15" type="ORF">P4O66_017417</name>
</gene>
<dbReference type="PANTHER" id="PTHR11348">
    <property type="entry name" value="CONNECTIVE TISSUE GROWTH FACTOR-RELATED"/>
    <property type="match status" value="1"/>
</dbReference>
<dbReference type="PROSITE" id="PS51323">
    <property type="entry name" value="IGFBP_N_2"/>
    <property type="match status" value="1"/>
</dbReference>
<dbReference type="InterPro" id="IPR043973">
    <property type="entry name" value="TSP1_CCN"/>
</dbReference>
<dbReference type="Gene3D" id="2.10.110.10">
    <property type="entry name" value="Cysteine Rich Protein"/>
    <property type="match status" value="2"/>
</dbReference>
<dbReference type="FunFam" id="2.10.110.10:FF:000051">
    <property type="entry name" value="LIM domain transcription factor LMO4"/>
    <property type="match status" value="1"/>
</dbReference>
<keyword evidence="9" id="KW-0804">Transcription</keyword>
<dbReference type="PROSITE" id="PS01208">
    <property type="entry name" value="VWFC_1"/>
    <property type="match status" value="1"/>
</dbReference>
<dbReference type="Pfam" id="PF00412">
    <property type="entry name" value="LIM"/>
    <property type="match status" value="2"/>
</dbReference>
<keyword evidence="2 10" id="KW-0479">Metal-binding</keyword>
<evidence type="ECO:0000259" key="13">
    <source>
        <dbReference type="PROSITE" id="PS50184"/>
    </source>
</evidence>
<evidence type="ECO:0000256" key="5">
    <source>
        <dbReference type="ARBA" id="ARBA00022833"/>
    </source>
</evidence>
<dbReference type="InterPro" id="IPR000867">
    <property type="entry name" value="IGFBP-like"/>
</dbReference>
<feature type="chain" id="PRO_5041960538" evidence="11">
    <location>
        <begin position="22"/>
        <end position="483"/>
    </location>
</feature>
<evidence type="ECO:0000256" key="4">
    <source>
        <dbReference type="ARBA" id="ARBA00022737"/>
    </source>
</evidence>
<evidence type="ECO:0000256" key="2">
    <source>
        <dbReference type="ARBA" id="ARBA00022723"/>
    </source>
</evidence>
<keyword evidence="16" id="KW-1185">Reference proteome</keyword>
<feature type="domain" description="IGFBP N-terminal" evidence="14">
    <location>
        <begin position="19"/>
        <end position="91"/>
    </location>
</feature>
<dbReference type="SUPFAM" id="SSF57184">
    <property type="entry name" value="Growth factor receptor domain"/>
    <property type="match status" value="1"/>
</dbReference>
<dbReference type="GO" id="GO:0009888">
    <property type="term" value="P:tissue development"/>
    <property type="evidence" value="ECO:0007669"/>
    <property type="project" value="UniProtKB-ARBA"/>
</dbReference>
<name>A0AAD8YU96_9TELE</name>
<dbReference type="CDD" id="cd09387">
    <property type="entry name" value="LIM2_LMO4"/>
    <property type="match status" value="1"/>
</dbReference>
<dbReference type="EMBL" id="JAROKS010000024">
    <property type="protein sequence ID" value="KAK1787042.1"/>
    <property type="molecule type" value="Genomic_DNA"/>
</dbReference>
<dbReference type="GO" id="GO:0031012">
    <property type="term" value="C:extracellular matrix"/>
    <property type="evidence" value="ECO:0007669"/>
    <property type="project" value="TreeGrafter"/>
</dbReference>
<evidence type="ECO:0000256" key="1">
    <source>
        <dbReference type="ARBA" id="ARBA00008125"/>
    </source>
</evidence>
<keyword evidence="4" id="KW-0677">Repeat</keyword>
<dbReference type="GO" id="GO:0045944">
    <property type="term" value="P:positive regulation of transcription by RNA polymerase II"/>
    <property type="evidence" value="ECO:0007669"/>
    <property type="project" value="UniProtKB-ARBA"/>
</dbReference>
<dbReference type="FunFam" id="2.10.110.10:FF:000015">
    <property type="entry name" value="LIM domain only 3"/>
    <property type="match status" value="1"/>
</dbReference>
<evidence type="ECO:0000256" key="10">
    <source>
        <dbReference type="PROSITE-ProRule" id="PRU00125"/>
    </source>
</evidence>
<dbReference type="Pfam" id="PF00093">
    <property type="entry name" value="VWC"/>
    <property type="match status" value="1"/>
</dbReference>
<comment type="caution">
    <text evidence="15">The sequence shown here is derived from an EMBL/GenBank/DDBJ whole genome shotgun (WGS) entry which is preliminary data.</text>
</comment>
<accession>A0AAD8YU96</accession>
<dbReference type="GO" id="GO:0045597">
    <property type="term" value="P:positive regulation of cell differentiation"/>
    <property type="evidence" value="ECO:0007669"/>
    <property type="project" value="TreeGrafter"/>
</dbReference>
<dbReference type="InterPro" id="IPR001007">
    <property type="entry name" value="VWF_dom"/>
</dbReference>